<organism evidence="1 2">
    <name type="scientific">Saccharibacillus endophyticus</name>
    <dbReference type="NCBI Taxonomy" id="2060666"/>
    <lineage>
        <taxon>Bacteria</taxon>
        <taxon>Bacillati</taxon>
        <taxon>Bacillota</taxon>
        <taxon>Bacilli</taxon>
        <taxon>Bacillales</taxon>
        <taxon>Paenibacillaceae</taxon>
        <taxon>Saccharibacillus</taxon>
    </lineage>
</organism>
<dbReference type="EMBL" id="BMDD01000003">
    <property type="protein sequence ID" value="GGH79553.1"/>
    <property type="molecule type" value="Genomic_DNA"/>
</dbReference>
<sequence length="206" mass="24380">MGCDITLFCEGYIKEKWINIDRWYRKDDWPEIMVTDTEGFDYVDLIDGSRDYGLFYLLAGVRGSEAYNSYPPISPPKGLPEERDALLKKEYNYGNVPDNMNFHHASYLTLRELKESGYGGLMRLKGWVDEADFDDTMSRVLRGDRCQSHFVDIKEGEYRRQGKVYKEWDGYINLNLTDMIEKMEQLKKERRIASDDEVRIVFWFDN</sequence>
<dbReference type="Proteomes" id="UP000605427">
    <property type="component" value="Unassembled WGS sequence"/>
</dbReference>
<proteinExistence type="predicted"/>
<evidence type="ECO:0000313" key="1">
    <source>
        <dbReference type="EMBL" id="GGH79553.1"/>
    </source>
</evidence>
<accession>A0ABQ1ZWP7</accession>
<evidence type="ECO:0000313" key="2">
    <source>
        <dbReference type="Proteomes" id="UP000605427"/>
    </source>
</evidence>
<keyword evidence="2" id="KW-1185">Reference proteome</keyword>
<protein>
    <submittedName>
        <fullName evidence="1">Uncharacterized protein</fullName>
    </submittedName>
</protein>
<name>A0ABQ1ZWP7_9BACL</name>
<reference evidence="2" key="1">
    <citation type="journal article" date="2019" name="Int. J. Syst. Evol. Microbiol.">
        <title>The Global Catalogue of Microorganisms (GCM) 10K type strain sequencing project: providing services to taxonomists for standard genome sequencing and annotation.</title>
        <authorList>
            <consortium name="The Broad Institute Genomics Platform"/>
            <consortium name="The Broad Institute Genome Sequencing Center for Infectious Disease"/>
            <person name="Wu L."/>
            <person name="Ma J."/>
        </authorList>
    </citation>
    <scope>NUCLEOTIDE SEQUENCE [LARGE SCALE GENOMIC DNA]</scope>
    <source>
        <strain evidence="2">CCM 8702</strain>
    </source>
</reference>
<gene>
    <name evidence="1" type="ORF">GCM10007362_26520</name>
</gene>
<comment type="caution">
    <text evidence="1">The sequence shown here is derived from an EMBL/GenBank/DDBJ whole genome shotgun (WGS) entry which is preliminary data.</text>
</comment>